<dbReference type="PANTHER" id="PTHR42734:SF9">
    <property type="entry name" value="ZINC IMPORT ATP-BINDING PROTEIN ZNUC"/>
    <property type="match status" value="1"/>
</dbReference>
<gene>
    <name evidence="11" type="ordered locus">Thicy_0192</name>
</gene>
<dbReference type="RefSeq" id="WP_013834751.1">
    <property type="nucleotide sequence ID" value="NC_015581.1"/>
</dbReference>
<dbReference type="KEGG" id="tcy:Thicy_0192"/>
<reference evidence="11 12" key="1">
    <citation type="submission" date="2011-05" db="EMBL/GenBank/DDBJ databases">
        <title>Complete sequence of Thioalkalimicrobium cyclicum ALM1.</title>
        <authorList>
            <consortium name="US DOE Joint Genome Institute"/>
            <person name="Lucas S."/>
            <person name="Han J."/>
            <person name="Lapidus A."/>
            <person name="Cheng J.-F."/>
            <person name="Goodwin L."/>
            <person name="Pitluck S."/>
            <person name="Peters L."/>
            <person name="Mikhailova N."/>
            <person name="Davenport K."/>
            <person name="Han C."/>
            <person name="Tapia R."/>
            <person name="Land M."/>
            <person name="Hauser L."/>
            <person name="Kyrpides N."/>
            <person name="Ivanova N."/>
            <person name="Pagani I."/>
            <person name="Kappler U."/>
            <person name="Woyke T."/>
        </authorList>
    </citation>
    <scope>NUCLEOTIDE SEQUENCE [LARGE SCALE GENOMIC DNA]</scope>
    <source>
        <strain evidence="12">DSM 14477 / JCM 11371 / ALM1</strain>
    </source>
</reference>
<evidence type="ECO:0000256" key="6">
    <source>
        <dbReference type="ARBA" id="ARBA00022906"/>
    </source>
</evidence>
<dbReference type="STRING" id="717773.Thicy_0192"/>
<keyword evidence="9" id="KW-0472">Membrane</keyword>
<dbReference type="GO" id="GO:0016887">
    <property type="term" value="F:ATP hydrolysis activity"/>
    <property type="evidence" value="ECO:0007669"/>
    <property type="project" value="InterPro"/>
</dbReference>
<evidence type="ECO:0000256" key="1">
    <source>
        <dbReference type="ARBA" id="ARBA00022448"/>
    </source>
</evidence>
<keyword evidence="6" id="KW-0864">Zinc transport</keyword>
<keyword evidence="5" id="KW-0067">ATP-binding</keyword>
<evidence type="ECO:0000256" key="8">
    <source>
        <dbReference type="ARBA" id="ARBA00023065"/>
    </source>
</evidence>
<dbReference type="GO" id="GO:0010043">
    <property type="term" value="P:response to zinc ion"/>
    <property type="evidence" value="ECO:0007669"/>
    <property type="project" value="TreeGrafter"/>
</dbReference>
<evidence type="ECO:0000256" key="3">
    <source>
        <dbReference type="ARBA" id="ARBA00022741"/>
    </source>
</evidence>
<dbReference type="SMART" id="SM00382">
    <property type="entry name" value="AAA"/>
    <property type="match status" value="1"/>
</dbReference>
<dbReference type="Proteomes" id="UP000009232">
    <property type="component" value="Chromosome"/>
</dbReference>
<dbReference type="GO" id="GO:0006829">
    <property type="term" value="P:zinc ion transport"/>
    <property type="evidence" value="ECO:0007669"/>
    <property type="project" value="UniProtKB-KW"/>
</dbReference>
<dbReference type="InterPro" id="IPR017871">
    <property type="entry name" value="ABC_transporter-like_CS"/>
</dbReference>
<dbReference type="InterPro" id="IPR050153">
    <property type="entry name" value="Metal_Ion_Import_ABC"/>
</dbReference>
<dbReference type="SUPFAM" id="SSF52540">
    <property type="entry name" value="P-loop containing nucleoside triphosphate hydrolases"/>
    <property type="match status" value="1"/>
</dbReference>
<dbReference type="HOGENOM" id="CLU_000604_1_11_6"/>
<feature type="domain" description="ABC transporter" evidence="10">
    <location>
        <begin position="6"/>
        <end position="228"/>
    </location>
</feature>
<dbReference type="InterPro" id="IPR003439">
    <property type="entry name" value="ABC_transporter-like_ATP-bd"/>
</dbReference>
<evidence type="ECO:0000313" key="11">
    <source>
        <dbReference type="EMBL" id="AEG30968.1"/>
    </source>
</evidence>
<evidence type="ECO:0000256" key="5">
    <source>
        <dbReference type="ARBA" id="ARBA00022840"/>
    </source>
</evidence>
<keyword evidence="12" id="KW-1185">Reference proteome</keyword>
<dbReference type="OrthoDB" id="6461291at2"/>
<sequence>MKNILIQAHHICQSYRQQRLALDNINLTLAADQITTLIGPNGAGKSSLVKILLKILTPTSGYVTHAANLRVGFMPQKLFIDPTLPLSVRRFLALGFDAKTSQKHLNTAIDELNEQLLLSQLLEQPVHSLSGGELQRVLLARALIRDPNLLVLDEPVQGIDLQSQNQLYQLIYQQQRQRRCAVLMISHDLHLVMKNTDQVICLNRHVCCSGSLAHIQDHPDFLAQFGDMSPYQAWYQHQPHHCEHQHTEPHHHA</sequence>
<keyword evidence="2" id="KW-1003">Cell membrane</keyword>
<dbReference type="EMBL" id="CP002776">
    <property type="protein sequence ID" value="AEG30968.1"/>
    <property type="molecule type" value="Genomic_DNA"/>
</dbReference>
<protein>
    <submittedName>
        <fullName evidence="11">ABC transporter related protein</fullName>
    </submittedName>
</protein>
<keyword evidence="4" id="KW-0862">Zinc</keyword>
<dbReference type="PROSITE" id="PS00211">
    <property type="entry name" value="ABC_TRANSPORTER_1"/>
    <property type="match status" value="1"/>
</dbReference>
<dbReference type="InterPro" id="IPR003593">
    <property type="entry name" value="AAA+_ATPase"/>
</dbReference>
<evidence type="ECO:0000256" key="9">
    <source>
        <dbReference type="ARBA" id="ARBA00023136"/>
    </source>
</evidence>
<keyword evidence="7" id="KW-1278">Translocase</keyword>
<dbReference type="PROSITE" id="PS50893">
    <property type="entry name" value="ABC_TRANSPORTER_2"/>
    <property type="match status" value="1"/>
</dbReference>
<name>F6D9L1_THICA</name>
<evidence type="ECO:0000256" key="4">
    <source>
        <dbReference type="ARBA" id="ARBA00022833"/>
    </source>
</evidence>
<accession>F6D9L1</accession>
<dbReference type="GO" id="GO:0005524">
    <property type="term" value="F:ATP binding"/>
    <property type="evidence" value="ECO:0007669"/>
    <property type="project" value="UniProtKB-KW"/>
</dbReference>
<proteinExistence type="predicted"/>
<evidence type="ECO:0000256" key="2">
    <source>
        <dbReference type="ARBA" id="ARBA00022475"/>
    </source>
</evidence>
<keyword evidence="8" id="KW-0406">Ion transport</keyword>
<keyword evidence="3" id="KW-0547">Nucleotide-binding</keyword>
<dbReference type="eggNOG" id="COG1121">
    <property type="taxonomic scope" value="Bacteria"/>
</dbReference>
<evidence type="ECO:0000256" key="7">
    <source>
        <dbReference type="ARBA" id="ARBA00022967"/>
    </source>
</evidence>
<evidence type="ECO:0000259" key="10">
    <source>
        <dbReference type="PROSITE" id="PS50893"/>
    </source>
</evidence>
<keyword evidence="1" id="KW-0813">Transport</keyword>
<evidence type="ECO:0000313" key="12">
    <source>
        <dbReference type="Proteomes" id="UP000009232"/>
    </source>
</evidence>
<dbReference type="InterPro" id="IPR027417">
    <property type="entry name" value="P-loop_NTPase"/>
</dbReference>
<dbReference type="AlphaFoldDB" id="F6D9L1"/>
<dbReference type="Gene3D" id="3.40.50.300">
    <property type="entry name" value="P-loop containing nucleotide triphosphate hydrolases"/>
    <property type="match status" value="1"/>
</dbReference>
<organism evidence="11 12">
    <name type="scientific">Thiomicrospira cyclica (strain DSM 14477 / JCM 11371 / ALM1)</name>
    <name type="common">Thioalkalimicrobium cyclicum</name>
    <dbReference type="NCBI Taxonomy" id="717773"/>
    <lineage>
        <taxon>Bacteria</taxon>
        <taxon>Pseudomonadati</taxon>
        <taxon>Pseudomonadota</taxon>
        <taxon>Gammaproteobacteria</taxon>
        <taxon>Thiotrichales</taxon>
        <taxon>Piscirickettsiaceae</taxon>
        <taxon>Thiomicrospira</taxon>
    </lineage>
</organism>
<dbReference type="Pfam" id="PF00005">
    <property type="entry name" value="ABC_tran"/>
    <property type="match status" value="1"/>
</dbReference>
<dbReference type="PANTHER" id="PTHR42734">
    <property type="entry name" value="METAL TRANSPORT SYSTEM ATP-BINDING PROTEIN TM_0124-RELATED"/>
    <property type="match status" value="1"/>
</dbReference>